<dbReference type="InterPro" id="IPR011006">
    <property type="entry name" value="CheY-like_superfamily"/>
</dbReference>
<dbReference type="SMART" id="SM00448">
    <property type="entry name" value="REC"/>
    <property type="match status" value="1"/>
</dbReference>
<dbReference type="PANTHER" id="PTHR44591:SF3">
    <property type="entry name" value="RESPONSE REGULATORY DOMAIN-CONTAINING PROTEIN"/>
    <property type="match status" value="1"/>
</dbReference>
<dbReference type="Proteomes" id="UP001615550">
    <property type="component" value="Unassembled WGS sequence"/>
</dbReference>
<proteinExistence type="predicted"/>
<sequence length="122" mass="14079">MKKIKFYIVDDNEAICDALFFLLHSVYEEAIELNVFHHPVHFLQQYSPEGDGCLIVDMNIPSMNGLELVQKLRNNGSKLKILMMSGCAKELIINTQLNYGIDEFIEKPFKIDLFLEKITNLI</sequence>
<protein>
    <submittedName>
        <fullName evidence="4">Response regulator transcription factor</fullName>
    </submittedName>
</protein>
<evidence type="ECO:0000256" key="1">
    <source>
        <dbReference type="ARBA" id="ARBA00022553"/>
    </source>
</evidence>
<dbReference type="Pfam" id="PF00072">
    <property type="entry name" value="Response_reg"/>
    <property type="match status" value="1"/>
</dbReference>
<evidence type="ECO:0000313" key="5">
    <source>
        <dbReference type="Proteomes" id="UP001615550"/>
    </source>
</evidence>
<dbReference type="InterPro" id="IPR050595">
    <property type="entry name" value="Bact_response_regulator"/>
</dbReference>
<organism evidence="4 5">
    <name type="scientific">Legionella lytica</name>
    <dbReference type="NCBI Taxonomy" id="96232"/>
    <lineage>
        <taxon>Bacteria</taxon>
        <taxon>Pseudomonadati</taxon>
        <taxon>Pseudomonadota</taxon>
        <taxon>Gammaproteobacteria</taxon>
        <taxon>Legionellales</taxon>
        <taxon>Legionellaceae</taxon>
        <taxon>Legionella</taxon>
    </lineage>
</organism>
<dbReference type="InterPro" id="IPR001789">
    <property type="entry name" value="Sig_transdc_resp-reg_receiver"/>
</dbReference>
<dbReference type="Gene3D" id="3.40.50.2300">
    <property type="match status" value="1"/>
</dbReference>
<evidence type="ECO:0000313" key="4">
    <source>
        <dbReference type="EMBL" id="MFJ1269359.1"/>
    </source>
</evidence>
<feature type="domain" description="Response regulatory" evidence="3">
    <location>
        <begin position="5"/>
        <end position="122"/>
    </location>
</feature>
<dbReference type="EMBL" id="JBGORX010000005">
    <property type="protein sequence ID" value="MFJ1269359.1"/>
    <property type="molecule type" value="Genomic_DNA"/>
</dbReference>
<gene>
    <name evidence="4" type="ORF">ACD661_12395</name>
</gene>
<accession>A0ABW8D9G7</accession>
<evidence type="ECO:0000256" key="2">
    <source>
        <dbReference type="PROSITE-ProRule" id="PRU00169"/>
    </source>
</evidence>
<reference evidence="4 5" key="1">
    <citation type="submission" date="2024-08" db="EMBL/GenBank/DDBJ databases">
        <title>Draft Genome Sequence of Legionella lytica strain DSB2004, Isolated From a Fire Sprinkler System.</title>
        <authorList>
            <person name="Everhart A.D."/>
            <person name="Kidane D.T."/>
            <person name="Farone A.L."/>
            <person name="Farone M.B."/>
        </authorList>
    </citation>
    <scope>NUCLEOTIDE SEQUENCE [LARGE SCALE GENOMIC DNA]</scope>
    <source>
        <strain evidence="4 5">DSB2004</strain>
    </source>
</reference>
<keyword evidence="1 2" id="KW-0597">Phosphoprotein</keyword>
<keyword evidence="5" id="KW-1185">Reference proteome</keyword>
<dbReference type="PANTHER" id="PTHR44591">
    <property type="entry name" value="STRESS RESPONSE REGULATOR PROTEIN 1"/>
    <property type="match status" value="1"/>
</dbReference>
<name>A0ABW8D9G7_9GAMM</name>
<dbReference type="SUPFAM" id="SSF52172">
    <property type="entry name" value="CheY-like"/>
    <property type="match status" value="1"/>
</dbReference>
<comment type="caution">
    <text evidence="4">The sequence shown here is derived from an EMBL/GenBank/DDBJ whole genome shotgun (WGS) entry which is preliminary data.</text>
</comment>
<evidence type="ECO:0000259" key="3">
    <source>
        <dbReference type="PROSITE" id="PS50110"/>
    </source>
</evidence>
<dbReference type="PROSITE" id="PS50110">
    <property type="entry name" value="RESPONSE_REGULATORY"/>
    <property type="match status" value="1"/>
</dbReference>
<dbReference type="RefSeq" id="WP_400188182.1">
    <property type="nucleotide sequence ID" value="NZ_JBGORX010000005.1"/>
</dbReference>
<feature type="modified residue" description="4-aspartylphosphate" evidence="2">
    <location>
        <position position="57"/>
    </location>
</feature>